<evidence type="ECO:0000313" key="2">
    <source>
        <dbReference type="EnsemblPlants" id="OBART12G07320.1"/>
    </source>
</evidence>
<proteinExistence type="predicted"/>
<keyword evidence="3" id="KW-1185">Reference proteome</keyword>
<sequence>MVARSAMFLQSYHDSFAQAVVQEPGKKAHAMWYSSGSVLLSYLKYIRHGAAVEKLELLACRDRGWPHQRAQIAAGEQAEDGFPSLSQLPPRSPPLPVTTSRLAIELRRGLDRGVRALRPSCPRRERPLPTASRSRRRSLSSPEDREMATRSVVGSGGWRRAPRKRRAEGRDLLGSVEKGMTASSSVRRGAAKTGDDGLPFRSSRRAPFPHHPSPFSYPSGFSLSLPRRHRQWQAMPSTTPLLPSLPMPPTLEQAEERVTIFGSAFFVGPHEDDVAANL</sequence>
<feature type="region of interest" description="Disordered" evidence="1">
    <location>
        <begin position="115"/>
        <end position="213"/>
    </location>
</feature>
<dbReference type="PaxDb" id="65489-OBART12G07320.1"/>
<name>A0A0D3HSY0_9ORYZ</name>
<evidence type="ECO:0000313" key="3">
    <source>
        <dbReference type="Proteomes" id="UP000026960"/>
    </source>
</evidence>
<dbReference type="AlphaFoldDB" id="A0A0D3HSY0"/>
<organism evidence="2">
    <name type="scientific">Oryza barthii</name>
    <dbReference type="NCBI Taxonomy" id="65489"/>
    <lineage>
        <taxon>Eukaryota</taxon>
        <taxon>Viridiplantae</taxon>
        <taxon>Streptophyta</taxon>
        <taxon>Embryophyta</taxon>
        <taxon>Tracheophyta</taxon>
        <taxon>Spermatophyta</taxon>
        <taxon>Magnoliopsida</taxon>
        <taxon>Liliopsida</taxon>
        <taxon>Poales</taxon>
        <taxon>Poaceae</taxon>
        <taxon>BOP clade</taxon>
        <taxon>Oryzoideae</taxon>
        <taxon>Oryzeae</taxon>
        <taxon>Oryzinae</taxon>
        <taxon>Oryza</taxon>
    </lineage>
</organism>
<accession>A0A0D3HSY0</accession>
<evidence type="ECO:0000256" key="1">
    <source>
        <dbReference type="SAM" id="MobiDB-lite"/>
    </source>
</evidence>
<reference evidence="2" key="1">
    <citation type="journal article" date="2009" name="Rice">
        <title>De Novo Next Generation Sequencing of Plant Genomes.</title>
        <authorList>
            <person name="Rounsley S."/>
            <person name="Marri P.R."/>
            <person name="Yu Y."/>
            <person name="He R."/>
            <person name="Sisneros N."/>
            <person name="Goicoechea J.L."/>
            <person name="Lee S.J."/>
            <person name="Angelova A."/>
            <person name="Kudrna D."/>
            <person name="Luo M."/>
            <person name="Affourtit J."/>
            <person name="Desany B."/>
            <person name="Knight J."/>
            <person name="Niazi F."/>
            <person name="Egholm M."/>
            <person name="Wing R.A."/>
        </authorList>
    </citation>
    <scope>NUCLEOTIDE SEQUENCE [LARGE SCALE GENOMIC DNA]</scope>
    <source>
        <strain evidence="2">cv. IRGC 105608</strain>
    </source>
</reference>
<reference evidence="2" key="2">
    <citation type="submission" date="2015-03" db="UniProtKB">
        <authorList>
            <consortium name="EnsemblPlants"/>
        </authorList>
    </citation>
    <scope>IDENTIFICATION</scope>
</reference>
<dbReference type="EnsemblPlants" id="OBART12G07320.1">
    <property type="protein sequence ID" value="OBART12G07320.1"/>
    <property type="gene ID" value="OBART12G07320"/>
</dbReference>
<dbReference type="Gramene" id="OBART12G07320.1">
    <property type="protein sequence ID" value="OBART12G07320.1"/>
    <property type="gene ID" value="OBART12G07320"/>
</dbReference>
<dbReference type="Proteomes" id="UP000026960">
    <property type="component" value="Chromosome 12"/>
</dbReference>
<dbReference type="HOGENOM" id="CLU_1002471_0_0_1"/>
<protein>
    <submittedName>
        <fullName evidence="2">Uncharacterized protein</fullName>
    </submittedName>
</protein>